<organism evidence="2 3">
    <name type="scientific">Siminovitchia terrae</name>
    <name type="common">Bacillus terrae</name>
    <dbReference type="NCBI Taxonomy" id="1914933"/>
    <lineage>
        <taxon>Bacteria</taxon>
        <taxon>Bacillati</taxon>
        <taxon>Bacillota</taxon>
        <taxon>Bacilli</taxon>
        <taxon>Bacillales</taxon>
        <taxon>Bacillaceae</taxon>
        <taxon>Siminovitchia</taxon>
    </lineage>
</organism>
<gene>
    <name evidence="2" type="ORF">D5F11_018080</name>
</gene>
<dbReference type="Pfam" id="PF17279">
    <property type="entry name" value="DUF5344"/>
    <property type="match status" value="1"/>
</dbReference>
<keyword evidence="1" id="KW-0175">Coiled coil</keyword>
<accession>A0A429X505</accession>
<comment type="caution">
    <text evidence="2">The sequence shown here is derived from an EMBL/GenBank/DDBJ whole genome shotgun (WGS) entry which is preliminary data.</text>
</comment>
<protein>
    <submittedName>
        <fullName evidence="2">Uncharacterized protein</fullName>
    </submittedName>
</protein>
<name>A0A429X505_SIMTE</name>
<dbReference type="InterPro" id="IPR046318">
    <property type="entry name" value="DUF5344"/>
</dbReference>
<proteinExistence type="predicted"/>
<dbReference type="AlphaFoldDB" id="A0A429X505"/>
<sequence>MMEIKVNVEEALVILQAVGELAGSFQKEAVDSTEGLDMLLAETGEVEEIEDKLSVYFQALSQMEQQFQTLVQEYENVDHELAGKMR</sequence>
<dbReference type="Proteomes" id="UP000287296">
    <property type="component" value="Unassembled WGS sequence"/>
</dbReference>
<feature type="coiled-coil region" evidence="1">
    <location>
        <begin position="46"/>
        <end position="80"/>
    </location>
</feature>
<reference evidence="2 3" key="1">
    <citation type="submission" date="2018-12" db="EMBL/GenBank/DDBJ databases">
        <authorList>
            <person name="Sun L."/>
            <person name="Chen Z."/>
        </authorList>
    </citation>
    <scope>NUCLEOTIDE SEQUENCE [LARGE SCALE GENOMIC DNA]</scope>
    <source>
        <strain evidence="2 3">LMG 29736</strain>
    </source>
</reference>
<dbReference type="EMBL" id="QYTW02000021">
    <property type="protein sequence ID" value="RST58373.1"/>
    <property type="molecule type" value="Genomic_DNA"/>
</dbReference>
<evidence type="ECO:0000313" key="3">
    <source>
        <dbReference type="Proteomes" id="UP000287296"/>
    </source>
</evidence>
<evidence type="ECO:0000313" key="2">
    <source>
        <dbReference type="EMBL" id="RST58373.1"/>
    </source>
</evidence>
<dbReference type="OrthoDB" id="2880473at2"/>
<evidence type="ECO:0000256" key="1">
    <source>
        <dbReference type="SAM" id="Coils"/>
    </source>
</evidence>